<comment type="subcellular location">
    <subcellularLocation>
        <location evidence="1">Membrane</location>
    </subcellularLocation>
</comment>
<sequence>MSLIRPIQILLHKNNGIKSMQTLDPTRLRRYIKSGGVVFFIFLALLIFAISCWTIVSAGHTGVQTLFGRVRDAELSSGFHIKNPFVRVIEMSVRTEDYTMSVTQGEGEKIGPDAIRALTKEGLQVDLDITVLYHLQEEKASDMYRDVGLDFDNVVIRPLTRSTIREVVAQYDVKDIYSEKRGEASQQILDVLQSKLNPRGIEVEDVLLRNVLLPENLASSIEAKLQAEQESERYDFVLEKEKKEAERKRVAAEGQRDAQQIINQSLTTRYLEYLYIESLKDREGTIYVPTNPSNGMPLFRGL</sequence>
<comment type="caution">
    <text evidence="5">The sequence shown here is derived from an EMBL/GenBank/DDBJ whole genome shotgun (WGS) entry which is preliminary data.</text>
</comment>
<dbReference type="Gene3D" id="3.30.479.30">
    <property type="entry name" value="Band 7 domain"/>
    <property type="match status" value="1"/>
</dbReference>
<dbReference type="Proteomes" id="UP000033867">
    <property type="component" value="Unassembled WGS sequence"/>
</dbReference>
<evidence type="ECO:0000313" key="5">
    <source>
        <dbReference type="EMBL" id="KKS69976.1"/>
    </source>
</evidence>
<name>A0A0G1DGP8_9BACT</name>
<keyword evidence="3" id="KW-1133">Transmembrane helix</keyword>
<dbReference type="InterPro" id="IPR001107">
    <property type="entry name" value="Band_7"/>
</dbReference>
<dbReference type="EMBL" id="LCEK01000072">
    <property type="protein sequence ID" value="KKS69976.1"/>
    <property type="molecule type" value="Genomic_DNA"/>
</dbReference>
<evidence type="ECO:0000313" key="6">
    <source>
        <dbReference type="Proteomes" id="UP000033867"/>
    </source>
</evidence>
<dbReference type="PRINTS" id="PR00679">
    <property type="entry name" value="PROHIBITIN"/>
</dbReference>
<keyword evidence="2 3" id="KW-0472">Membrane</keyword>
<keyword evidence="3" id="KW-0812">Transmembrane</keyword>
<organism evidence="5 6">
    <name type="scientific">Candidatus Magasanikbacteria bacterium GW2011_GWE2_42_7</name>
    <dbReference type="NCBI Taxonomy" id="1619052"/>
    <lineage>
        <taxon>Bacteria</taxon>
        <taxon>Candidatus Magasanikiibacteriota</taxon>
    </lineage>
</organism>
<evidence type="ECO:0000256" key="2">
    <source>
        <dbReference type="ARBA" id="ARBA00023136"/>
    </source>
</evidence>
<dbReference type="SMART" id="SM00244">
    <property type="entry name" value="PHB"/>
    <property type="match status" value="1"/>
</dbReference>
<evidence type="ECO:0000256" key="1">
    <source>
        <dbReference type="ARBA" id="ARBA00004370"/>
    </source>
</evidence>
<feature type="domain" description="Band 7" evidence="4">
    <location>
        <begin position="51"/>
        <end position="225"/>
    </location>
</feature>
<dbReference type="GO" id="GO:0016020">
    <property type="term" value="C:membrane"/>
    <property type="evidence" value="ECO:0007669"/>
    <property type="project" value="UniProtKB-SubCell"/>
</dbReference>
<dbReference type="CDD" id="cd03401">
    <property type="entry name" value="SPFH_prohibitin"/>
    <property type="match status" value="1"/>
</dbReference>
<proteinExistence type="predicted"/>
<protein>
    <submittedName>
        <fullName evidence="5">Band 7 protein</fullName>
    </submittedName>
</protein>
<dbReference type="GO" id="GO:0007005">
    <property type="term" value="P:mitochondrion organization"/>
    <property type="evidence" value="ECO:0007669"/>
    <property type="project" value="TreeGrafter"/>
</dbReference>
<dbReference type="SUPFAM" id="SSF117892">
    <property type="entry name" value="Band 7/SPFH domain"/>
    <property type="match status" value="1"/>
</dbReference>
<dbReference type="Pfam" id="PF01145">
    <property type="entry name" value="Band_7"/>
    <property type="match status" value="1"/>
</dbReference>
<feature type="transmembrane region" description="Helical" evidence="3">
    <location>
        <begin position="37"/>
        <end position="56"/>
    </location>
</feature>
<evidence type="ECO:0000256" key="3">
    <source>
        <dbReference type="SAM" id="Phobius"/>
    </source>
</evidence>
<dbReference type="InterPro" id="IPR000163">
    <property type="entry name" value="Prohibitin"/>
</dbReference>
<dbReference type="AlphaFoldDB" id="A0A0G1DGP8"/>
<reference evidence="5 6" key="1">
    <citation type="journal article" date="2015" name="Nature">
        <title>rRNA introns, odd ribosomes, and small enigmatic genomes across a large radiation of phyla.</title>
        <authorList>
            <person name="Brown C.T."/>
            <person name="Hug L.A."/>
            <person name="Thomas B.C."/>
            <person name="Sharon I."/>
            <person name="Castelle C.J."/>
            <person name="Singh A."/>
            <person name="Wilkins M.J."/>
            <person name="Williams K.H."/>
            <person name="Banfield J.F."/>
        </authorList>
    </citation>
    <scope>NUCLEOTIDE SEQUENCE [LARGE SCALE GENOMIC DNA]</scope>
</reference>
<dbReference type="PANTHER" id="PTHR23222">
    <property type="entry name" value="PROHIBITIN"/>
    <property type="match status" value="1"/>
</dbReference>
<accession>A0A0G1DGP8</accession>
<dbReference type="InterPro" id="IPR036013">
    <property type="entry name" value="Band_7/SPFH_dom_sf"/>
</dbReference>
<evidence type="ECO:0000259" key="4">
    <source>
        <dbReference type="SMART" id="SM00244"/>
    </source>
</evidence>
<gene>
    <name evidence="5" type="ORF">UV42_C0072G0006</name>
</gene>
<dbReference type="PANTHER" id="PTHR23222:SF1">
    <property type="entry name" value="PROHIBITIN-2"/>
    <property type="match status" value="1"/>
</dbReference>